<feature type="compositionally biased region" description="Low complexity" evidence="1">
    <location>
        <begin position="36"/>
        <end position="50"/>
    </location>
</feature>
<dbReference type="InParanoid" id="B7PPT1"/>
<evidence type="ECO:0000256" key="1">
    <source>
        <dbReference type="SAM" id="MobiDB-lite"/>
    </source>
</evidence>
<gene>
    <name evidence="2" type="ORF">IscW_ISCW006580</name>
</gene>
<feature type="region of interest" description="Disordered" evidence="1">
    <location>
        <begin position="22"/>
        <end position="63"/>
    </location>
</feature>
<dbReference type="HOGENOM" id="CLU_2500415_0_0_1"/>
<evidence type="ECO:0000313" key="4">
    <source>
        <dbReference type="Proteomes" id="UP000001555"/>
    </source>
</evidence>
<dbReference type="EMBL" id="DS760342">
    <property type="protein sequence ID" value="EEC08604.1"/>
    <property type="molecule type" value="Genomic_DNA"/>
</dbReference>
<dbReference type="Proteomes" id="UP000001555">
    <property type="component" value="Unassembled WGS sequence"/>
</dbReference>
<dbReference type="AlphaFoldDB" id="B7PPT1"/>
<dbReference type="EMBL" id="ABJB011134141">
    <property type="status" value="NOT_ANNOTATED_CDS"/>
    <property type="molecule type" value="Genomic_DNA"/>
</dbReference>
<name>B7PPT1_IXOSC</name>
<proteinExistence type="predicted"/>
<dbReference type="VEuPathDB" id="VectorBase:ISCW006580"/>
<dbReference type="EnsemblMetazoa" id="ISCW006580-RA">
    <property type="protein sequence ID" value="ISCW006580-PA"/>
    <property type="gene ID" value="ISCW006580"/>
</dbReference>
<dbReference type="VEuPathDB" id="VectorBase:ISCI006580"/>
<protein>
    <submittedName>
        <fullName evidence="2 3">Uncharacterized protein</fullName>
    </submittedName>
</protein>
<reference evidence="3" key="2">
    <citation type="submission" date="2020-05" db="UniProtKB">
        <authorList>
            <consortium name="EnsemblMetazoa"/>
        </authorList>
    </citation>
    <scope>IDENTIFICATION</scope>
    <source>
        <strain evidence="3">wikel</strain>
    </source>
</reference>
<dbReference type="EMBL" id="ABJB010129619">
    <property type="status" value="NOT_ANNOTATED_CDS"/>
    <property type="molecule type" value="Genomic_DNA"/>
</dbReference>
<evidence type="ECO:0000313" key="3">
    <source>
        <dbReference type="EnsemblMetazoa" id="ISCW006580-PA"/>
    </source>
</evidence>
<dbReference type="EMBL" id="ABJB010965206">
    <property type="status" value="NOT_ANNOTATED_CDS"/>
    <property type="molecule type" value="Genomic_DNA"/>
</dbReference>
<dbReference type="PaxDb" id="6945-B7PPT1"/>
<keyword evidence="4" id="KW-1185">Reference proteome</keyword>
<reference evidence="2 4" key="1">
    <citation type="submission" date="2008-03" db="EMBL/GenBank/DDBJ databases">
        <title>Annotation of Ixodes scapularis.</title>
        <authorList>
            <consortium name="Ixodes scapularis Genome Project Consortium"/>
            <person name="Caler E."/>
            <person name="Hannick L.I."/>
            <person name="Bidwell S."/>
            <person name="Joardar V."/>
            <person name="Thiagarajan M."/>
            <person name="Amedeo P."/>
            <person name="Galinsky K.J."/>
            <person name="Schobel S."/>
            <person name="Inman J."/>
            <person name="Hostetler J."/>
            <person name="Miller J."/>
            <person name="Hammond M."/>
            <person name="Megy K."/>
            <person name="Lawson D."/>
            <person name="Kodira C."/>
            <person name="Sutton G."/>
            <person name="Meyer J."/>
            <person name="Hill C.A."/>
            <person name="Birren B."/>
            <person name="Nene V."/>
            <person name="Collins F."/>
            <person name="Alarcon-Chaidez F."/>
            <person name="Wikel S."/>
            <person name="Strausberg R."/>
        </authorList>
    </citation>
    <scope>NUCLEOTIDE SEQUENCE [LARGE SCALE GENOMIC DNA]</scope>
    <source>
        <strain evidence="4">Wikel</strain>
        <strain evidence="2">Wikel colony</strain>
    </source>
</reference>
<organism>
    <name type="scientific">Ixodes scapularis</name>
    <name type="common">Black-legged tick</name>
    <name type="synonym">Deer tick</name>
    <dbReference type="NCBI Taxonomy" id="6945"/>
    <lineage>
        <taxon>Eukaryota</taxon>
        <taxon>Metazoa</taxon>
        <taxon>Ecdysozoa</taxon>
        <taxon>Arthropoda</taxon>
        <taxon>Chelicerata</taxon>
        <taxon>Arachnida</taxon>
        <taxon>Acari</taxon>
        <taxon>Parasitiformes</taxon>
        <taxon>Ixodida</taxon>
        <taxon>Ixodoidea</taxon>
        <taxon>Ixodidae</taxon>
        <taxon>Ixodinae</taxon>
        <taxon>Ixodes</taxon>
    </lineage>
</organism>
<accession>B7PPT1</accession>
<dbReference type="EMBL" id="ABJB010867389">
    <property type="status" value="NOT_ANNOTATED_CDS"/>
    <property type="molecule type" value="Genomic_DNA"/>
</dbReference>
<evidence type="ECO:0000313" key="2">
    <source>
        <dbReference type="EMBL" id="EEC08604.1"/>
    </source>
</evidence>
<sequence>MGFLFNDTYTAVRFCGQSRSVESLVPGSERGSRAGSEASTSSDTETSVSAWDESGRSHSCRRPCPYRRNSMAATIWHTGSTTWAIL</sequence>